<evidence type="ECO:0000313" key="3">
    <source>
        <dbReference type="Proteomes" id="UP000013548"/>
    </source>
</evidence>
<evidence type="ECO:0000259" key="1">
    <source>
        <dbReference type="Pfam" id="PF13288"/>
    </source>
</evidence>
<sequence>MTAVYNAANEEAAAAFLAGRIGFPDRRGIIADMTCDQWAVEPATVDDVLDAQRSARERAQRAVSGMASVAIASTAKPGAAGRHASTLERS</sequence>
<accession>R4MBR0</accession>
<dbReference type="BioCyc" id="MTUB1310114:G13A2-2889-MONOMER"/>
<evidence type="ECO:0000313" key="2">
    <source>
        <dbReference type="EMBL" id="AGL28310.1"/>
    </source>
</evidence>
<dbReference type="InterPro" id="IPR036169">
    <property type="entry name" value="DXPR_C_sf"/>
</dbReference>
<dbReference type="Gene3D" id="1.10.1740.10">
    <property type="match status" value="1"/>
</dbReference>
<dbReference type="AlphaFoldDB" id="R4MBR0"/>
<protein>
    <submittedName>
        <fullName evidence="2">1-deoxy-D-xylulose 5-phosphate reductoisomerase</fullName>
    </submittedName>
</protein>
<name>R4MBR0_MYCTX</name>
<dbReference type="KEGG" id="mtuc:J113_19905"/>
<reference evidence="2 3" key="1">
    <citation type="journal article" date="2013" name="Genome Announc.">
        <title>Whole-Genome Sequences of Four Clinical Isolates of Mycobacterium tuberculosis from Tamil Nadu, South India.</title>
        <authorList>
            <person name="Narayanan S."/>
            <person name="Deshpande U."/>
        </authorList>
    </citation>
    <scope>NUCLEOTIDE SEQUENCE [LARGE SCALE GENOMIC DNA]</scope>
    <source>
        <strain evidence="2 3">CAS/NITR204</strain>
    </source>
</reference>
<dbReference type="PATRIC" id="fig|1310114.3.peg.4194"/>
<dbReference type="SUPFAM" id="SSF69055">
    <property type="entry name" value="1-deoxy-D-xylulose-5-phosphate reductoisomerase, C-terminal domain"/>
    <property type="match status" value="1"/>
</dbReference>
<dbReference type="GO" id="GO:0016853">
    <property type="term" value="F:isomerase activity"/>
    <property type="evidence" value="ECO:0007669"/>
    <property type="project" value="UniProtKB-KW"/>
</dbReference>
<dbReference type="Proteomes" id="UP000013548">
    <property type="component" value="Chromosome"/>
</dbReference>
<gene>
    <name evidence="2" type="ORF">J113_19905</name>
</gene>
<organism evidence="2 3">
    <name type="scientific">Mycobacterium tuberculosis CAS/NITR204</name>
    <dbReference type="NCBI Taxonomy" id="1310114"/>
    <lineage>
        <taxon>Bacteria</taxon>
        <taxon>Bacillati</taxon>
        <taxon>Actinomycetota</taxon>
        <taxon>Actinomycetes</taxon>
        <taxon>Mycobacteriales</taxon>
        <taxon>Mycobacteriaceae</taxon>
        <taxon>Mycobacterium</taxon>
        <taxon>Mycobacterium tuberculosis complex</taxon>
    </lineage>
</organism>
<dbReference type="Pfam" id="PF13288">
    <property type="entry name" value="DXPR_C"/>
    <property type="match status" value="1"/>
</dbReference>
<dbReference type="HOGENOM" id="CLU_2437714_0_0_11"/>
<dbReference type="InterPro" id="IPR026877">
    <property type="entry name" value="DXPR_C"/>
</dbReference>
<proteinExistence type="predicted"/>
<keyword evidence="2" id="KW-0413">Isomerase</keyword>
<feature type="domain" description="DXP reductoisomerase C-terminal" evidence="1">
    <location>
        <begin position="1"/>
        <end position="57"/>
    </location>
</feature>
<dbReference type="EMBL" id="CP005386">
    <property type="protein sequence ID" value="AGL28310.1"/>
    <property type="molecule type" value="Genomic_DNA"/>
</dbReference>